<feature type="compositionally biased region" description="Basic and acidic residues" evidence="4">
    <location>
        <begin position="132"/>
        <end position="143"/>
    </location>
</feature>
<keyword evidence="7" id="KW-1185">Reference proteome</keyword>
<dbReference type="Pfam" id="PF00505">
    <property type="entry name" value="HMG_box"/>
    <property type="match status" value="1"/>
</dbReference>
<dbReference type="PANTHER" id="PTHR10270:SF161">
    <property type="entry name" value="SEX-DETERMINING REGION Y PROTEIN"/>
    <property type="match status" value="1"/>
</dbReference>
<gene>
    <name evidence="6" type="ORF">D9756_008991</name>
</gene>
<dbReference type="InterPro" id="IPR036910">
    <property type="entry name" value="HMG_box_dom_sf"/>
</dbReference>
<dbReference type="GO" id="GO:0030154">
    <property type="term" value="P:cell differentiation"/>
    <property type="evidence" value="ECO:0007669"/>
    <property type="project" value="TreeGrafter"/>
</dbReference>
<dbReference type="GO" id="GO:0005634">
    <property type="term" value="C:nucleus"/>
    <property type="evidence" value="ECO:0007669"/>
    <property type="project" value="UniProtKB-UniRule"/>
</dbReference>
<evidence type="ECO:0000313" key="7">
    <source>
        <dbReference type="Proteomes" id="UP000559027"/>
    </source>
</evidence>
<dbReference type="OrthoDB" id="6247875at2759"/>
<proteinExistence type="predicted"/>
<feature type="compositionally biased region" description="Low complexity" evidence="4">
    <location>
        <begin position="32"/>
        <end position="45"/>
    </location>
</feature>
<evidence type="ECO:0000313" key="6">
    <source>
        <dbReference type="EMBL" id="KAF5349525.1"/>
    </source>
</evidence>
<feature type="compositionally biased region" description="Basic residues" evidence="4">
    <location>
        <begin position="144"/>
        <end position="157"/>
    </location>
</feature>
<dbReference type="EMBL" id="JAACJO010000016">
    <property type="protein sequence ID" value="KAF5349525.1"/>
    <property type="molecule type" value="Genomic_DNA"/>
</dbReference>
<protein>
    <recommendedName>
        <fullName evidence="5">HMG box domain-containing protein</fullName>
    </recommendedName>
</protein>
<dbReference type="PANTHER" id="PTHR10270">
    <property type="entry name" value="SOX TRANSCRIPTION FACTOR"/>
    <property type="match status" value="1"/>
</dbReference>
<evidence type="ECO:0000256" key="2">
    <source>
        <dbReference type="ARBA" id="ARBA00023163"/>
    </source>
</evidence>
<feature type="domain" description="HMG box" evidence="5">
    <location>
        <begin position="67"/>
        <end position="142"/>
    </location>
</feature>
<dbReference type="InterPro" id="IPR009071">
    <property type="entry name" value="HMG_box_dom"/>
</dbReference>
<evidence type="ECO:0000256" key="3">
    <source>
        <dbReference type="PROSITE-ProRule" id="PRU00267"/>
    </source>
</evidence>
<dbReference type="Gene3D" id="1.10.30.10">
    <property type="entry name" value="High mobility group box domain"/>
    <property type="match status" value="1"/>
</dbReference>
<dbReference type="SMART" id="SM00398">
    <property type="entry name" value="HMG"/>
    <property type="match status" value="1"/>
</dbReference>
<dbReference type="AlphaFoldDB" id="A0A8H5FTU6"/>
<keyword evidence="3" id="KW-0539">Nucleus</keyword>
<dbReference type="Proteomes" id="UP000559027">
    <property type="component" value="Unassembled WGS sequence"/>
</dbReference>
<evidence type="ECO:0000256" key="1">
    <source>
        <dbReference type="ARBA" id="ARBA00023125"/>
    </source>
</evidence>
<reference evidence="6 7" key="1">
    <citation type="journal article" date="2020" name="ISME J.">
        <title>Uncovering the hidden diversity of litter-decomposition mechanisms in mushroom-forming fungi.</title>
        <authorList>
            <person name="Floudas D."/>
            <person name="Bentzer J."/>
            <person name="Ahren D."/>
            <person name="Johansson T."/>
            <person name="Persson P."/>
            <person name="Tunlid A."/>
        </authorList>
    </citation>
    <scope>NUCLEOTIDE SEQUENCE [LARGE SCALE GENOMIC DNA]</scope>
    <source>
        <strain evidence="6 7">CBS 146.42</strain>
    </source>
</reference>
<dbReference type="SUPFAM" id="SSF47095">
    <property type="entry name" value="HMG-box"/>
    <property type="match status" value="1"/>
</dbReference>
<feature type="DNA-binding region" description="HMG box" evidence="3">
    <location>
        <begin position="67"/>
        <end position="142"/>
    </location>
</feature>
<comment type="caution">
    <text evidence="6">The sequence shown here is derived from an EMBL/GenBank/DDBJ whole genome shotgun (WGS) entry which is preliminary data.</text>
</comment>
<feature type="region of interest" description="Disordered" evidence="4">
    <location>
        <begin position="132"/>
        <end position="211"/>
    </location>
</feature>
<dbReference type="PROSITE" id="PS50118">
    <property type="entry name" value="HMG_BOX_2"/>
    <property type="match status" value="1"/>
</dbReference>
<feature type="region of interest" description="Disordered" evidence="4">
    <location>
        <begin position="30"/>
        <end position="65"/>
    </location>
</feature>
<name>A0A8H5FTU6_9AGAR</name>
<accession>A0A8H5FTU6</accession>
<keyword evidence="1 3" id="KW-0238">DNA-binding</keyword>
<evidence type="ECO:0000259" key="5">
    <source>
        <dbReference type="PROSITE" id="PS50118"/>
    </source>
</evidence>
<dbReference type="GO" id="GO:0000978">
    <property type="term" value="F:RNA polymerase II cis-regulatory region sequence-specific DNA binding"/>
    <property type="evidence" value="ECO:0007669"/>
    <property type="project" value="TreeGrafter"/>
</dbReference>
<organism evidence="6 7">
    <name type="scientific">Leucocoprinus leucothites</name>
    <dbReference type="NCBI Taxonomy" id="201217"/>
    <lineage>
        <taxon>Eukaryota</taxon>
        <taxon>Fungi</taxon>
        <taxon>Dikarya</taxon>
        <taxon>Basidiomycota</taxon>
        <taxon>Agaricomycotina</taxon>
        <taxon>Agaricomycetes</taxon>
        <taxon>Agaricomycetidae</taxon>
        <taxon>Agaricales</taxon>
        <taxon>Agaricineae</taxon>
        <taxon>Agaricaceae</taxon>
        <taxon>Leucocoprinus</taxon>
    </lineage>
</organism>
<sequence>MLPAHAQPLGWTPLVDEDFQHVDSMDTYQGYSRSVSPLSTSSSYSDNDQNHPRNTSNNRRQHDPAWVARPRNAFIIFRCEYSQIHCRQGPRIRRPPGTSTEPTLSKRAAIAWSQMSSEEKAPYKIRAEKERTDHAHKYPEYRFRPQRRPSPNRRRYSLRPSTTNTFPYTGINHDDSEILTAPFTPFGDPNSRPSTSDGLSMDVNPESPSSDWTLLPSHEALDVESGEIKLALKSAEAHRSSYFSSDTSGSWSWYDSPPGPIPRAEFVEPYYHYLDQSTFSLDNMDTDVVTDRSLSQYQQYSDTGLVWPSHIPADYSDFSSSEEMLDVLDSPNANDSCLQQQSITISTFTTLGNAVLGIV</sequence>
<dbReference type="GO" id="GO:0001228">
    <property type="term" value="F:DNA-binding transcription activator activity, RNA polymerase II-specific"/>
    <property type="evidence" value="ECO:0007669"/>
    <property type="project" value="TreeGrafter"/>
</dbReference>
<keyword evidence="2" id="KW-0804">Transcription</keyword>
<dbReference type="CDD" id="cd01389">
    <property type="entry name" value="HMG-box_ROX1-like"/>
    <property type="match status" value="1"/>
</dbReference>
<dbReference type="InterPro" id="IPR050140">
    <property type="entry name" value="SRY-related_HMG-box_TF-like"/>
</dbReference>
<evidence type="ECO:0000256" key="4">
    <source>
        <dbReference type="SAM" id="MobiDB-lite"/>
    </source>
</evidence>